<accession>X6LLW2</accession>
<protein>
    <submittedName>
        <fullName evidence="1">Uncharacterized protein</fullName>
    </submittedName>
</protein>
<dbReference type="Proteomes" id="UP000023152">
    <property type="component" value="Unassembled WGS sequence"/>
</dbReference>
<gene>
    <name evidence="1" type="ORF">RFI_35714</name>
</gene>
<evidence type="ECO:0000313" key="1">
    <source>
        <dbReference type="EMBL" id="ETO01725.1"/>
    </source>
</evidence>
<evidence type="ECO:0000313" key="2">
    <source>
        <dbReference type="Proteomes" id="UP000023152"/>
    </source>
</evidence>
<sequence>MFFFFSAILRPGKNCFNKYVYLYIYTYIGWLVFNPSIDEVYIIEGYLCNIFLRKINPGKLSQLTAILITLRMSRTRRTNNNGSSSSLPARASDFVVKIKEWLDANRPNHAIRCGSADQFSSNVIIQTVINPNQLAEQELRSLIVQYQTSSDPNAQARGQTLSLAMEYNASSLVGTYAALKQQNPTYTVQSEAILLNNAQTIINAKKGLVQQQQNVVVVQQQPYDYNQQQQYSQQTTTTSGLY</sequence>
<comment type="caution">
    <text evidence="1">The sequence shown here is derived from an EMBL/GenBank/DDBJ whole genome shotgun (WGS) entry which is preliminary data.</text>
</comment>
<dbReference type="EMBL" id="ASPP01037556">
    <property type="protein sequence ID" value="ETO01725.1"/>
    <property type="molecule type" value="Genomic_DNA"/>
</dbReference>
<dbReference type="AlphaFoldDB" id="X6LLW2"/>
<organism evidence="1 2">
    <name type="scientific">Reticulomyxa filosa</name>
    <dbReference type="NCBI Taxonomy" id="46433"/>
    <lineage>
        <taxon>Eukaryota</taxon>
        <taxon>Sar</taxon>
        <taxon>Rhizaria</taxon>
        <taxon>Retaria</taxon>
        <taxon>Foraminifera</taxon>
        <taxon>Monothalamids</taxon>
        <taxon>Reticulomyxidae</taxon>
        <taxon>Reticulomyxa</taxon>
    </lineage>
</organism>
<name>X6LLW2_RETFI</name>
<reference evidence="1 2" key="1">
    <citation type="journal article" date="2013" name="Curr. Biol.">
        <title>The Genome of the Foraminiferan Reticulomyxa filosa.</title>
        <authorList>
            <person name="Glockner G."/>
            <person name="Hulsmann N."/>
            <person name="Schleicher M."/>
            <person name="Noegel A.A."/>
            <person name="Eichinger L."/>
            <person name="Gallinger C."/>
            <person name="Pawlowski J."/>
            <person name="Sierra R."/>
            <person name="Euteneuer U."/>
            <person name="Pillet L."/>
            <person name="Moustafa A."/>
            <person name="Platzer M."/>
            <person name="Groth M."/>
            <person name="Szafranski K."/>
            <person name="Schliwa M."/>
        </authorList>
    </citation>
    <scope>NUCLEOTIDE SEQUENCE [LARGE SCALE GENOMIC DNA]</scope>
</reference>
<keyword evidence="2" id="KW-1185">Reference proteome</keyword>
<proteinExistence type="predicted"/>